<keyword evidence="1 2" id="KW-0732">Signal</keyword>
<feature type="domain" description="Secretion system C-terminal sorting" evidence="3">
    <location>
        <begin position="422"/>
        <end position="498"/>
    </location>
</feature>
<name>A0ABS6XEH2_9BACT</name>
<evidence type="ECO:0000313" key="5">
    <source>
        <dbReference type="Proteomes" id="UP000774935"/>
    </source>
</evidence>
<feature type="chain" id="PRO_5045678954" evidence="2">
    <location>
        <begin position="23"/>
        <end position="500"/>
    </location>
</feature>
<evidence type="ECO:0000256" key="2">
    <source>
        <dbReference type="SAM" id="SignalP"/>
    </source>
</evidence>
<sequence>MKTKLILFYFISLALSISICNAQSFQQLFAPVFTPGGRFGEAVAAHSDFMIVGETQAINPVNKNYSAGVAHVYQKRASGWQLTQTIAEPEMSTYSDFGYSVDISQNYAIVGAPGHSSSGAAYIYKKVNDRWVKQLRLPEKFGAKFGHSVAIVENYAIVGAINSRGNGPSWSDRGSAWVYKRVGTGDTETWTEVAHLTASDEFDRAHFGFKVDISDSYAVVSAYTAAANENYNRSGVYIFERSYEYWAETAKLQPTDAQLTDREQFGWDVNLFENQLIVGAPLDVINGKNKGSAYIFEKQVSAWSQTAKLIASSDTSAYFGRAVEIKDDIAVIGFIDNYRGAASFFLKTKKGWVQGTKLLNPDKYNNGSITVNFGTAIAFSENEVIIGQFDSSVGASIAGTVLVFNRSTLTGLNDIAQSQFSVYPNPATDVISIQFNESLNFKDKVTIEITSLFGKSVLKNNYSTSELKQGIQLPANISGIYMLTIRSGDKIGKRKIVVNI</sequence>
<dbReference type="InterPro" id="IPR026444">
    <property type="entry name" value="Secre_tail"/>
</dbReference>
<gene>
    <name evidence="4" type="ORF">KYK27_14935</name>
</gene>
<accession>A0ABS6XEH2</accession>
<dbReference type="NCBIfam" id="TIGR04183">
    <property type="entry name" value="Por_Secre_tail"/>
    <property type="match status" value="1"/>
</dbReference>
<keyword evidence="5" id="KW-1185">Reference proteome</keyword>
<dbReference type="InterPro" id="IPR028994">
    <property type="entry name" value="Integrin_alpha_N"/>
</dbReference>
<dbReference type="Pfam" id="PF14312">
    <property type="entry name" value="FG-GAP_2"/>
    <property type="match status" value="5"/>
</dbReference>
<dbReference type="EMBL" id="JAHWXQ010000004">
    <property type="protein sequence ID" value="MBW3366355.1"/>
    <property type="molecule type" value="Genomic_DNA"/>
</dbReference>
<evidence type="ECO:0000313" key="4">
    <source>
        <dbReference type="EMBL" id="MBW3366355.1"/>
    </source>
</evidence>
<proteinExistence type="predicted"/>
<dbReference type="PANTHER" id="PTHR36220:SF1">
    <property type="entry name" value="GAMMA TUBULIN COMPLEX COMPONENT C-TERMINAL DOMAIN-CONTAINING PROTEIN"/>
    <property type="match status" value="1"/>
</dbReference>
<evidence type="ECO:0000256" key="1">
    <source>
        <dbReference type="ARBA" id="ARBA00022729"/>
    </source>
</evidence>
<dbReference type="Proteomes" id="UP000774935">
    <property type="component" value="Unassembled WGS sequence"/>
</dbReference>
<dbReference type="PANTHER" id="PTHR36220">
    <property type="entry name" value="UNNAMED PRODUCT"/>
    <property type="match status" value="1"/>
</dbReference>
<reference evidence="4 5" key="1">
    <citation type="submission" date="2021-07" db="EMBL/GenBank/DDBJ databases">
        <authorList>
            <person name="Kim M.K."/>
        </authorList>
    </citation>
    <scope>NUCLEOTIDE SEQUENCE [LARGE SCALE GENOMIC DNA]</scope>
    <source>
        <strain evidence="4 5">HLY7-15</strain>
    </source>
</reference>
<feature type="signal peptide" evidence="2">
    <location>
        <begin position="1"/>
        <end position="22"/>
    </location>
</feature>
<comment type="caution">
    <text evidence="4">The sequence shown here is derived from an EMBL/GenBank/DDBJ whole genome shotgun (WGS) entry which is preliminary data.</text>
</comment>
<evidence type="ECO:0000259" key="3">
    <source>
        <dbReference type="Pfam" id="PF18962"/>
    </source>
</evidence>
<dbReference type="RefSeq" id="WP_199110975.1">
    <property type="nucleotide sequence ID" value="NZ_JAHWXQ010000004.1"/>
</dbReference>
<dbReference type="SUPFAM" id="SSF69318">
    <property type="entry name" value="Integrin alpha N-terminal domain"/>
    <property type="match status" value="1"/>
</dbReference>
<dbReference type="Gene3D" id="2.130.10.130">
    <property type="entry name" value="Integrin alpha, N-terminal"/>
    <property type="match status" value="2"/>
</dbReference>
<protein>
    <submittedName>
        <fullName evidence="4">T9SS type A sorting domain-containing protein</fullName>
    </submittedName>
</protein>
<dbReference type="Pfam" id="PF18962">
    <property type="entry name" value="Por_Secre_tail"/>
    <property type="match status" value="1"/>
</dbReference>
<dbReference type="InterPro" id="IPR013517">
    <property type="entry name" value="FG-GAP"/>
</dbReference>
<organism evidence="4 5">
    <name type="scientific">Pontibacter populi</name>
    <dbReference type="NCBI Taxonomy" id="890055"/>
    <lineage>
        <taxon>Bacteria</taxon>
        <taxon>Pseudomonadati</taxon>
        <taxon>Bacteroidota</taxon>
        <taxon>Cytophagia</taxon>
        <taxon>Cytophagales</taxon>
        <taxon>Hymenobacteraceae</taxon>
        <taxon>Pontibacter</taxon>
    </lineage>
</organism>